<accession>A0A9W9VTS3</accession>
<feature type="compositionally biased region" description="Low complexity" evidence="1">
    <location>
        <begin position="163"/>
        <end position="172"/>
    </location>
</feature>
<comment type="caution">
    <text evidence="2">The sequence shown here is derived from an EMBL/GenBank/DDBJ whole genome shotgun (WGS) entry which is preliminary data.</text>
</comment>
<organism evidence="2 3">
    <name type="scientific">Penicillium cataractarum</name>
    <dbReference type="NCBI Taxonomy" id="2100454"/>
    <lineage>
        <taxon>Eukaryota</taxon>
        <taxon>Fungi</taxon>
        <taxon>Dikarya</taxon>
        <taxon>Ascomycota</taxon>
        <taxon>Pezizomycotina</taxon>
        <taxon>Eurotiomycetes</taxon>
        <taxon>Eurotiomycetidae</taxon>
        <taxon>Eurotiales</taxon>
        <taxon>Aspergillaceae</taxon>
        <taxon>Penicillium</taxon>
    </lineage>
</organism>
<sequence>MGPAISGIPQPSPERYGGLGQSNCQLVVPRMQRALVLQNYKRQCPHIWMLKQVLWSNIRTPAVLACHERAGQCNGAERSSTGSYPPPDLEVLEAQNTSISNENLASNKLFTKPNQPVTETTLRSVPTKPDVKTVNIVDAGNQPSAKNVKEATTKKKSQLPTGAAAPNNNNAPSKTEPPSKIEPSLKREQASKKETPSKKGTPSKAVPLSETEIPSNTKSPKDINEQESAEANPSPDEEKSQPKSPGGPTEIPLTTDPLSSKHSAHSSDKPSPDTQSDQGQPPPTKPKKYPSPPPTPPRPQLIEIRSPETQDLPTLYRRSLGYTDNTRITRDDPLRPGIFLAFDAKKQKH</sequence>
<proteinExistence type="predicted"/>
<dbReference type="Proteomes" id="UP001147782">
    <property type="component" value="Unassembled WGS sequence"/>
</dbReference>
<evidence type="ECO:0000256" key="1">
    <source>
        <dbReference type="SAM" id="MobiDB-lite"/>
    </source>
</evidence>
<dbReference type="OrthoDB" id="4940494at2759"/>
<evidence type="ECO:0000313" key="2">
    <source>
        <dbReference type="EMBL" id="KAJ5389009.1"/>
    </source>
</evidence>
<keyword evidence="3" id="KW-1185">Reference proteome</keyword>
<protein>
    <submittedName>
        <fullName evidence="2">Uncharacterized protein</fullName>
    </submittedName>
</protein>
<feature type="region of interest" description="Disordered" evidence="1">
    <location>
        <begin position="132"/>
        <end position="335"/>
    </location>
</feature>
<reference evidence="2" key="1">
    <citation type="submission" date="2022-11" db="EMBL/GenBank/DDBJ databases">
        <authorList>
            <person name="Petersen C."/>
        </authorList>
    </citation>
    <scope>NUCLEOTIDE SEQUENCE</scope>
    <source>
        <strain evidence="2">IBT 29864</strain>
    </source>
</reference>
<dbReference type="EMBL" id="JAPZBS010000001">
    <property type="protein sequence ID" value="KAJ5389009.1"/>
    <property type="molecule type" value="Genomic_DNA"/>
</dbReference>
<dbReference type="GeneID" id="81432185"/>
<feature type="compositionally biased region" description="Basic and acidic residues" evidence="1">
    <location>
        <begin position="177"/>
        <end position="197"/>
    </location>
</feature>
<dbReference type="AlphaFoldDB" id="A0A9W9VTS3"/>
<gene>
    <name evidence="2" type="ORF">N7496_000077</name>
</gene>
<name>A0A9W9VTS3_9EURO</name>
<feature type="compositionally biased region" description="Pro residues" evidence="1">
    <location>
        <begin position="280"/>
        <end position="299"/>
    </location>
</feature>
<reference evidence="2" key="2">
    <citation type="journal article" date="2023" name="IMA Fungus">
        <title>Comparative genomic study of the Penicillium genus elucidates a diverse pangenome and 15 lateral gene transfer events.</title>
        <authorList>
            <person name="Petersen C."/>
            <person name="Sorensen T."/>
            <person name="Nielsen M.R."/>
            <person name="Sondergaard T.E."/>
            <person name="Sorensen J.L."/>
            <person name="Fitzpatrick D.A."/>
            <person name="Frisvad J.C."/>
            <person name="Nielsen K.L."/>
        </authorList>
    </citation>
    <scope>NUCLEOTIDE SEQUENCE</scope>
    <source>
        <strain evidence="2">IBT 29864</strain>
    </source>
</reference>
<evidence type="ECO:0000313" key="3">
    <source>
        <dbReference type="Proteomes" id="UP001147782"/>
    </source>
</evidence>
<dbReference type="RefSeq" id="XP_056559737.1">
    <property type="nucleotide sequence ID" value="XM_056693008.1"/>
</dbReference>